<dbReference type="Pfam" id="PF00144">
    <property type="entry name" value="Beta-lactamase"/>
    <property type="match status" value="1"/>
</dbReference>
<accession>A0ABV9LCL5</accession>
<sequence>MINISIKNQMTFMNSNYYLVLLACLIISCKGRTQSTVKNSQTNEIENLHFSKVDFRENKPTSNNYSNSFTLNKDKFLSIDFTLEKPLIESIKSLAPHLSQDQLLNKGNFQFSFLVDGEVIYVENLNKGAGTIDSKTTQLKHLVPLVYPTQIDFWGWFMWLKFMKLGGGQDVLLEGNHSLSIEVRPYIKEDTIKIGEILAKGTINTQAFINKSLVPVQKIQPDSGWELSNDTYNSTKIEALNKKIAQGRFEDINGIVVIKDNKLLIEEYFNGENRNSLHDPRSVGKTIASTMMGIAIQEGFIKNENILLKDFYNLKSFDNYSPKKDSITLKSLLTMSSGLLGDDADYSNPGNEENMYPTKNWVKFTLDLPMQKGRAIGEDYIYFTAGVVVLGDVIHQSVPNGLVSYADKKLFNPLGITDYKWQYTPQKVGNTAGGIQLRAIDFAKYGQLYKNNGKWNGKQILSKQWVKKSLAKQVKRPTENGHYGYLFWNKVYKYNDKEYEVSYCSGRGGNKIFIFKNIPFVIVITSSAYNSPSAHTNVDKMISEYILPAIIDKD</sequence>
<protein>
    <submittedName>
        <fullName evidence="2">Serine hydrolase domain-containing protein</fullName>
        <ecNumber evidence="2">3.-.-.-</ecNumber>
    </submittedName>
</protein>
<dbReference type="Proteomes" id="UP001595878">
    <property type="component" value="Unassembled WGS sequence"/>
</dbReference>
<dbReference type="PANTHER" id="PTHR43283:SF7">
    <property type="entry name" value="BETA-LACTAMASE-RELATED DOMAIN-CONTAINING PROTEIN"/>
    <property type="match status" value="1"/>
</dbReference>
<dbReference type="RefSeq" id="WP_380035855.1">
    <property type="nucleotide sequence ID" value="NZ_JBHSHB010000042.1"/>
</dbReference>
<dbReference type="InterPro" id="IPR050789">
    <property type="entry name" value="Diverse_Enzym_Activities"/>
</dbReference>
<dbReference type="PANTHER" id="PTHR43283">
    <property type="entry name" value="BETA-LACTAMASE-RELATED"/>
    <property type="match status" value="1"/>
</dbReference>
<feature type="domain" description="Beta-lactamase-related" evidence="1">
    <location>
        <begin position="255"/>
        <end position="531"/>
    </location>
</feature>
<evidence type="ECO:0000313" key="2">
    <source>
        <dbReference type="EMBL" id="MFC4691654.1"/>
    </source>
</evidence>
<reference evidence="3" key="1">
    <citation type="journal article" date="2019" name="Int. J. Syst. Evol. Microbiol.">
        <title>The Global Catalogue of Microorganisms (GCM) 10K type strain sequencing project: providing services to taxonomists for standard genome sequencing and annotation.</title>
        <authorList>
            <consortium name="The Broad Institute Genomics Platform"/>
            <consortium name="The Broad Institute Genome Sequencing Center for Infectious Disease"/>
            <person name="Wu L."/>
            <person name="Ma J."/>
        </authorList>
    </citation>
    <scope>NUCLEOTIDE SEQUENCE [LARGE SCALE GENOMIC DNA]</scope>
    <source>
        <strain evidence="3">CGMCC 4.7427</strain>
    </source>
</reference>
<dbReference type="PROSITE" id="PS51257">
    <property type="entry name" value="PROKAR_LIPOPROTEIN"/>
    <property type="match status" value="1"/>
</dbReference>
<name>A0ABV9LCL5_9FLAO</name>
<keyword evidence="3" id="KW-1185">Reference proteome</keyword>
<dbReference type="GO" id="GO:0016787">
    <property type="term" value="F:hydrolase activity"/>
    <property type="evidence" value="ECO:0007669"/>
    <property type="project" value="UniProtKB-KW"/>
</dbReference>
<evidence type="ECO:0000313" key="3">
    <source>
        <dbReference type="Proteomes" id="UP001595878"/>
    </source>
</evidence>
<comment type="caution">
    <text evidence="2">The sequence shown here is derived from an EMBL/GenBank/DDBJ whole genome shotgun (WGS) entry which is preliminary data.</text>
</comment>
<evidence type="ECO:0000259" key="1">
    <source>
        <dbReference type="Pfam" id="PF00144"/>
    </source>
</evidence>
<dbReference type="Gene3D" id="3.40.710.10">
    <property type="entry name" value="DD-peptidase/beta-lactamase superfamily"/>
    <property type="match status" value="1"/>
</dbReference>
<organism evidence="2 3">
    <name type="scientific">Dokdonia genika</name>
    <dbReference type="NCBI Taxonomy" id="308113"/>
    <lineage>
        <taxon>Bacteria</taxon>
        <taxon>Pseudomonadati</taxon>
        <taxon>Bacteroidota</taxon>
        <taxon>Flavobacteriia</taxon>
        <taxon>Flavobacteriales</taxon>
        <taxon>Flavobacteriaceae</taxon>
        <taxon>Dokdonia</taxon>
    </lineage>
</organism>
<proteinExistence type="predicted"/>
<dbReference type="InterPro" id="IPR012338">
    <property type="entry name" value="Beta-lactam/transpept-like"/>
</dbReference>
<keyword evidence="2" id="KW-0378">Hydrolase</keyword>
<gene>
    <name evidence="2" type="ORF">ACFO5T_14560</name>
</gene>
<dbReference type="EC" id="3.-.-.-" evidence="2"/>
<dbReference type="SUPFAM" id="SSF56601">
    <property type="entry name" value="beta-lactamase/transpeptidase-like"/>
    <property type="match status" value="1"/>
</dbReference>
<dbReference type="EMBL" id="JBHSHB010000042">
    <property type="protein sequence ID" value="MFC4691654.1"/>
    <property type="molecule type" value="Genomic_DNA"/>
</dbReference>
<dbReference type="InterPro" id="IPR001466">
    <property type="entry name" value="Beta-lactam-related"/>
</dbReference>